<proteinExistence type="predicted"/>
<organism evidence="2 3">
    <name type="scientific">Chromobacterium haemolyticum</name>
    <dbReference type="NCBI Taxonomy" id="394935"/>
    <lineage>
        <taxon>Bacteria</taxon>
        <taxon>Pseudomonadati</taxon>
        <taxon>Pseudomonadota</taxon>
        <taxon>Betaproteobacteria</taxon>
        <taxon>Neisseriales</taxon>
        <taxon>Chromobacteriaceae</taxon>
        <taxon>Chromobacterium</taxon>
    </lineage>
</organism>
<dbReference type="InterPro" id="IPR025285">
    <property type="entry name" value="DUF4145"/>
</dbReference>
<evidence type="ECO:0000313" key="2">
    <source>
        <dbReference type="EMBL" id="MBO0416566.1"/>
    </source>
</evidence>
<dbReference type="RefSeq" id="WP_200122835.1">
    <property type="nucleotide sequence ID" value="NZ_JAEILV010000009.1"/>
</dbReference>
<evidence type="ECO:0000259" key="1">
    <source>
        <dbReference type="Pfam" id="PF13643"/>
    </source>
</evidence>
<feature type="domain" description="DUF4145" evidence="1">
    <location>
        <begin position="50"/>
        <end position="130"/>
    </location>
</feature>
<evidence type="ECO:0000313" key="3">
    <source>
        <dbReference type="Proteomes" id="UP000664349"/>
    </source>
</evidence>
<protein>
    <submittedName>
        <fullName evidence="2">DUF4145 domain-containing protein</fullName>
    </submittedName>
</protein>
<gene>
    <name evidence="2" type="ORF">J1C50_13715</name>
</gene>
<dbReference type="Proteomes" id="UP000664349">
    <property type="component" value="Unassembled WGS sequence"/>
</dbReference>
<reference evidence="2 3" key="1">
    <citation type="submission" date="2021-03" db="EMBL/GenBank/DDBJ databases">
        <title>First Case of infection caused by Chromobacterium haemolyticum derived from water in China.</title>
        <authorList>
            <person name="Chen J."/>
            <person name="Liu C."/>
        </authorList>
    </citation>
    <scope>NUCLEOTIDE SEQUENCE [LARGE SCALE GENOMIC DNA]</scope>
    <source>
        <strain evidence="2 3">WJ-5</strain>
    </source>
</reference>
<accession>A0ABS3GND7</accession>
<keyword evidence="3" id="KW-1185">Reference proteome</keyword>
<dbReference type="Pfam" id="PF13643">
    <property type="entry name" value="DUF4145"/>
    <property type="match status" value="1"/>
</dbReference>
<dbReference type="EMBL" id="JAFLRD010000010">
    <property type="protein sequence ID" value="MBO0416566.1"/>
    <property type="molecule type" value="Genomic_DNA"/>
</dbReference>
<sequence>MAYQLNLTGADALNLVRSIAIFPKPEAIEIPKNLPDNVSRAFIDSAKARKSRLFSPACASYRRTMELALKGFAPEIEAWKLEKRIDKLAAEHRITPALQEWAHQLRLDGNEAIHGDDEADEELCTQMHELTRFLLIYLYSLPAQIEQAKPAKTD</sequence>
<name>A0ABS3GND7_9NEIS</name>
<comment type="caution">
    <text evidence="2">The sequence shown here is derived from an EMBL/GenBank/DDBJ whole genome shotgun (WGS) entry which is preliminary data.</text>
</comment>